<dbReference type="SUPFAM" id="SSF52467">
    <property type="entry name" value="DHS-like NAD/FAD-binding domain"/>
    <property type="match status" value="1"/>
</dbReference>
<dbReference type="PANTHER" id="PTHR11106">
    <property type="entry name" value="GANGLIOSIDE INDUCED DIFFERENTIATION ASSOCIATED PROTEIN 2-RELATED"/>
    <property type="match status" value="1"/>
</dbReference>
<dbReference type="OrthoDB" id="6077599at2759"/>
<evidence type="ECO:0000256" key="6">
    <source>
        <dbReference type="ARBA" id="ARBA00023128"/>
    </source>
</evidence>
<dbReference type="GO" id="GO:0046872">
    <property type="term" value="F:metal ion binding"/>
    <property type="evidence" value="ECO:0007669"/>
    <property type="project" value="UniProtKB-KW"/>
</dbReference>
<dbReference type="PROSITE" id="PS51154">
    <property type="entry name" value="MACRO"/>
    <property type="match status" value="1"/>
</dbReference>
<dbReference type="SMART" id="SM00506">
    <property type="entry name" value="A1pp"/>
    <property type="match status" value="1"/>
</dbReference>
<keyword evidence="4" id="KW-0378">Hydrolase</keyword>
<dbReference type="GO" id="GO:0016798">
    <property type="term" value="F:hydrolase activity, acting on glycosyl bonds"/>
    <property type="evidence" value="ECO:0007669"/>
    <property type="project" value="UniProtKB-KW"/>
</dbReference>
<evidence type="ECO:0000259" key="8">
    <source>
        <dbReference type="PROSITE" id="PS51154"/>
    </source>
</evidence>
<dbReference type="CDD" id="cd02908">
    <property type="entry name" value="Macro_OAADPr_deacetylase"/>
    <property type="match status" value="1"/>
</dbReference>
<evidence type="ECO:0000256" key="5">
    <source>
        <dbReference type="ARBA" id="ARBA00022833"/>
    </source>
</evidence>
<keyword evidence="7" id="KW-0326">Glycosidase</keyword>
<feature type="domain" description="Macro" evidence="8">
    <location>
        <begin position="76"/>
        <end position="275"/>
    </location>
</feature>
<evidence type="ECO:0000256" key="3">
    <source>
        <dbReference type="ARBA" id="ARBA00022723"/>
    </source>
</evidence>
<evidence type="ECO:0000256" key="7">
    <source>
        <dbReference type="ARBA" id="ARBA00023295"/>
    </source>
</evidence>
<dbReference type="Gene3D" id="3.40.50.1220">
    <property type="entry name" value="TPP-binding domain"/>
    <property type="match status" value="1"/>
</dbReference>
<dbReference type="AlphaFoldDB" id="A0A6A4HJT8"/>
<organism evidence="9 10">
    <name type="scientific">Gymnopus androsaceus JB14</name>
    <dbReference type="NCBI Taxonomy" id="1447944"/>
    <lineage>
        <taxon>Eukaryota</taxon>
        <taxon>Fungi</taxon>
        <taxon>Dikarya</taxon>
        <taxon>Basidiomycota</taxon>
        <taxon>Agaricomycotina</taxon>
        <taxon>Agaricomycetes</taxon>
        <taxon>Agaricomycetidae</taxon>
        <taxon>Agaricales</taxon>
        <taxon>Marasmiineae</taxon>
        <taxon>Omphalotaceae</taxon>
        <taxon>Gymnopus</taxon>
    </lineage>
</organism>
<dbReference type="InterPro" id="IPR029035">
    <property type="entry name" value="DHS-like_NAD/FAD-binding_dom"/>
</dbReference>
<dbReference type="EMBL" id="ML769473">
    <property type="protein sequence ID" value="KAE9399102.1"/>
    <property type="molecule type" value="Genomic_DNA"/>
</dbReference>
<reference evidence="9" key="1">
    <citation type="journal article" date="2019" name="Environ. Microbiol.">
        <title>Fungal ecological strategies reflected in gene transcription - a case study of two litter decomposers.</title>
        <authorList>
            <person name="Barbi F."/>
            <person name="Kohler A."/>
            <person name="Barry K."/>
            <person name="Baskaran P."/>
            <person name="Daum C."/>
            <person name="Fauchery L."/>
            <person name="Ihrmark K."/>
            <person name="Kuo A."/>
            <person name="LaButti K."/>
            <person name="Lipzen A."/>
            <person name="Morin E."/>
            <person name="Grigoriev I.V."/>
            <person name="Henrissat B."/>
            <person name="Lindahl B."/>
            <person name="Martin F."/>
        </authorList>
    </citation>
    <scope>NUCLEOTIDE SEQUENCE</scope>
    <source>
        <strain evidence="9">JB14</strain>
    </source>
</reference>
<dbReference type="Pfam" id="PF01661">
    <property type="entry name" value="Macro"/>
    <property type="match status" value="1"/>
</dbReference>
<evidence type="ECO:0000313" key="9">
    <source>
        <dbReference type="EMBL" id="KAE9399102.1"/>
    </source>
</evidence>
<keyword evidence="5" id="KW-0862">Zinc</keyword>
<dbReference type="SUPFAM" id="SSF52949">
    <property type="entry name" value="Macro domain-like"/>
    <property type="match status" value="1"/>
</dbReference>
<dbReference type="GO" id="GO:0005739">
    <property type="term" value="C:mitochondrion"/>
    <property type="evidence" value="ECO:0007669"/>
    <property type="project" value="UniProtKB-SubCell"/>
</dbReference>
<evidence type="ECO:0000313" key="10">
    <source>
        <dbReference type="Proteomes" id="UP000799118"/>
    </source>
</evidence>
<sequence>MDQPLGKIAQVALDTALLHLYTLSPHKLQHFKKLSLFKQLLTTRPADPFDSDVLDAIETVIKYTNNLRPLTSANDIRTISLNGSYPPKIALWKGDITTLYCTAIVNAANSALLGCFKPNHPCIDNAIHAIAGPRLRQKCAEIVNALPDGEEVTGSVKVTPGYLLPARYVLHTVGPIVRGHEPDEEDREELKSCYRSCLAATEELKAGDNGTKTVAFCCISTGMFGYPARLATPVAVATVLEYFTAHPNSTIDRVIFNVFSDADYNLYLEHFQTLSFNPNLTIPSPPKPYCEPVVKALSLLSSADALLIFAGAGLSASCGLDYTSTKLFEERFGQTSLRTGALCLYDIFGMEFPSELDKWGYYFTHLTVVGNWPLHDPPVYDNLKTIASSFNDNWFVRTSNADGLFRRHGFPADRLSTPQGDYTWLQCVANCTPESVFPSQPCLDAAKPYLDLHNQTLSHEDAIPKCPKCTGEMFICVRANDSFNDIRFREGEQHYAQFLEMCKSSGKRLVVLEIGAGWNTPGVLRRISEELVEADAASLVRIGIKGSELVPWGLDGAVGIEGDAKKVVEMLLTGLDNKSVN</sequence>
<name>A0A6A4HJT8_9AGAR</name>
<dbReference type="Proteomes" id="UP000799118">
    <property type="component" value="Unassembled WGS sequence"/>
</dbReference>
<gene>
    <name evidence="9" type="ORF">BT96DRAFT_882380</name>
</gene>
<comment type="cofactor">
    <cofactor evidence="1">
        <name>Zn(2+)</name>
        <dbReference type="ChEBI" id="CHEBI:29105"/>
    </cofactor>
</comment>
<dbReference type="InterPro" id="IPR002589">
    <property type="entry name" value="Macro_dom"/>
</dbReference>
<comment type="subcellular location">
    <subcellularLocation>
        <location evidence="2">Mitochondrion</location>
    </subcellularLocation>
</comment>
<keyword evidence="10" id="KW-1185">Reference proteome</keyword>
<proteinExistence type="predicted"/>
<dbReference type="PANTHER" id="PTHR11106:SF121">
    <property type="entry name" value="ADP-RIBOSE 1''-PHOSPHATE PHOSPHATASE"/>
    <property type="match status" value="1"/>
</dbReference>
<accession>A0A6A4HJT8</accession>
<dbReference type="InterPro" id="IPR043472">
    <property type="entry name" value="Macro_dom-like"/>
</dbReference>
<evidence type="ECO:0000256" key="4">
    <source>
        <dbReference type="ARBA" id="ARBA00022801"/>
    </source>
</evidence>
<dbReference type="Gene3D" id="3.40.220.10">
    <property type="entry name" value="Leucine Aminopeptidase, subunit E, domain 1"/>
    <property type="match status" value="1"/>
</dbReference>
<keyword evidence="6" id="KW-0496">Mitochondrion</keyword>
<keyword evidence="3" id="KW-0479">Metal-binding</keyword>
<evidence type="ECO:0000256" key="2">
    <source>
        <dbReference type="ARBA" id="ARBA00004173"/>
    </source>
</evidence>
<evidence type="ECO:0000256" key="1">
    <source>
        <dbReference type="ARBA" id="ARBA00001947"/>
    </source>
</evidence>
<protein>
    <submittedName>
        <fullName evidence="9">Macro domain-like protein</fullName>
    </submittedName>
</protein>